<evidence type="ECO:0000256" key="7">
    <source>
        <dbReference type="PROSITE-ProRule" id="PRU00473"/>
    </source>
</evidence>
<dbReference type="Gene3D" id="3.30.1330.60">
    <property type="entry name" value="OmpA-like domain"/>
    <property type="match status" value="1"/>
</dbReference>
<evidence type="ECO:0000256" key="8">
    <source>
        <dbReference type="SAM" id="Phobius"/>
    </source>
</evidence>
<dbReference type="RefSeq" id="WP_021129554.1">
    <property type="nucleotide sequence ID" value="NZ_CDLK01000002.1"/>
</dbReference>
<dbReference type="Proteomes" id="UP000049685">
    <property type="component" value="Unassembled WGS sequence"/>
</dbReference>
<dbReference type="InterPro" id="IPR036737">
    <property type="entry name" value="OmpA-like_sf"/>
</dbReference>
<accession>A0A9P1L0T9</accession>
<evidence type="ECO:0000313" key="10">
    <source>
        <dbReference type="EMBL" id="CEO33806.1"/>
    </source>
</evidence>
<dbReference type="PROSITE" id="PS51123">
    <property type="entry name" value="OMPA_2"/>
    <property type="match status" value="1"/>
</dbReference>
<dbReference type="PANTHER" id="PTHR30329">
    <property type="entry name" value="STATOR ELEMENT OF FLAGELLAR MOTOR COMPLEX"/>
    <property type="match status" value="1"/>
</dbReference>
<dbReference type="GO" id="GO:0005886">
    <property type="term" value="C:plasma membrane"/>
    <property type="evidence" value="ECO:0007669"/>
    <property type="project" value="UniProtKB-SubCell"/>
</dbReference>
<dbReference type="AlphaFoldDB" id="A0A9P1L0T9"/>
<evidence type="ECO:0000256" key="5">
    <source>
        <dbReference type="ARBA" id="ARBA00022989"/>
    </source>
</evidence>
<dbReference type="InterPro" id="IPR025713">
    <property type="entry name" value="MotB-like_N_dom"/>
</dbReference>
<organism evidence="10 11">
    <name type="scientific">Paraclostridium sordellii</name>
    <name type="common">Clostridium sordellii</name>
    <dbReference type="NCBI Taxonomy" id="1505"/>
    <lineage>
        <taxon>Bacteria</taxon>
        <taxon>Bacillati</taxon>
        <taxon>Bacillota</taxon>
        <taxon>Clostridia</taxon>
        <taxon>Peptostreptococcales</taxon>
        <taxon>Peptostreptococcaceae</taxon>
        <taxon>Paraclostridium</taxon>
    </lineage>
</organism>
<comment type="subcellular location">
    <subcellularLocation>
        <location evidence="1">Cell membrane</location>
        <topology evidence="1">Single-pass membrane protein</topology>
    </subcellularLocation>
</comment>
<dbReference type="InterPro" id="IPR050330">
    <property type="entry name" value="Bact_OuterMem_StrucFunc"/>
</dbReference>
<dbReference type="EMBL" id="CDNY01000003">
    <property type="protein sequence ID" value="CEO33806.1"/>
    <property type="molecule type" value="Genomic_DNA"/>
</dbReference>
<evidence type="ECO:0000313" key="11">
    <source>
        <dbReference type="Proteomes" id="UP000049685"/>
    </source>
</evidence>
<keyword evidence="4 8" id="KW-0812">Transmembrane</keyword>
<sequence length="245" mass="27830">MHKRKMYEEEEEHVNHERWLLSYADFITLLMIFFIIMYAISNIDKAKYEKLTTALNQAMGDGSAIADTGSKMGGETGNGLFEEAKLKEIKENLDKYLKENHLSDSVSTTIEKRGLVVSFKDSLFFDSGKAEVIPQQIDKLIKISKIINQSMISGSYIRVEGHTDSVPVHNQLYKSNWDLSVMRASNVAQILIDKAGIKPERLSAIGYGEYRPKDDNNTAKGKSNNRRVDILIMNSKFNEVENNKK</sequence>
<evidence type="ECO:0000256" key="4">
    <source>
        <dbReference type="ARBA" id="ARBA00022692"/>
    </source>
</evidence>
<dbReference type="Pfam" id="PF13677">
    <property type="entry name" value="MotB_plug"/>
    <property type="match status" value="1"/>
</dbReference>
<feature type="domain" description="OmpA-like" evidence="9">
    <location>
        <begin position="112"/>
        <end position="236"/>
    </location>
</feature>
<reference evidence="11" key="1">
    <citation type="submission" date="2015-01" db="EMBL/GenBank/DDBJ databases">
        <authorList>
            <person name="Aslett A.Martin."/>
            <person name="De Silva Nishadi"/>
        </authorList>
    </citation>
    <scope>NUCLEOTIDE SEQUENCE [LARGE SCALE GENOMIC DNA]</scope>
    <source>
        <strain evidence="11">UMC4404</strain>
    </source>
</reference>
<comment type="similarity">
    <text evidence="2">Belongs to the MotB family.</text>
</comment>
<dbReference type="PANTHER" id="PTHR30329:SF21">
    <property type="entry name" value="LIPOPROTEIN YIAD-RELATED"/>
    <property type="match status" value="1"/>
</dbReference>
<gene>
    <name evidence="10" type="primary">motB_1</name>
    <name evidence="10" type="ORF">UMC4404_17861</name>
</gene>
<keyword evidence="5 8" id="KW-1133">Transmembrane helix</keyword>
<evidence type="ECO:0000256" key="1">
    <source>
        <dbReference type="ARBA" id="ARBA00004162"/>
    </source>
</evidence>
<protein>
    <submittedName>
        <fullName evidence="10">OmpA/MotB proton channel</fullName>
    </submittedName>
</protein>
<proteinExistence type="inferred from homology"/>
<comment type="caution">
    <text evidence="10">The sequence shown here is derived from an EMBL/GenBank/DDBJ whole genome shotgun (WGS) entry which is preliminary data.</text>
</comment>
<evidence type="ECO:0000259" key="9">
    <source>
        <dbReference type="PROSITE" id="PS51123"/>
    </source>
</evidence>
<dbReference type="SUPFAM" id="SSF103088">
    <property type="entry name" value="OmpA-like"/>
    <property type="match status" value="1"/>
</dbReference>
<dbReference type="Pfam" id="PF00691">
    <property type="entry name" value="OmpA"/>
    <property type="match status" value="1"/>
</dbReference>
<dbReference type="InterPro" id="IPR006665">
    <property type="entry name" value="OmpA-like"/>
</dbReference>
<evidence type="ECO:0000256" key="2">
    <source>
        <dbReference type="ARBA" id="ARBA00008914"/>
    </source>
</evidence>
<evidence type="ECO:0000256" key="3">
    <source>
        <dbReference type="ARBA" id="ARBA00022475"/>
    </source>
</evidence>
<keyword evidence="6 7" id="KW-0472">Membrane</keyword>
<dbReference type="CDD" id="cd07185">
    <property type="entry name" value="OmpA_C-like"/>
    <property type="match status" value="1"/>
</dbReference>
<name>A0A9P1L0T9_PARSO</name>
<evidence type="ECO:0000256" key="6">
    <source>
        <dbReference type="ARBA" id="ARBA00023136"/>
    </source>
</evidence>
<keyword evidence="3" id="KW-1003">Cell membrane</keyword>
<feature type="transmembrane region" description="Helical" evidence="8">
    <location>
        <begin position="20"/>
        <end position="40"/>
    </location>
</feature>